<evidence type="ECO:0000259" key="3">
    <source>
        <dbReference type="PROSITE" id="PS50911"/>
    </source>
</evidence>
<organism evidence="5">
    <name type="scientific">Pseudogymnoascus destructans</name>
    <dbReference type="NCBI Taxonomy" id="655981"/>
    <lineage>
        <taxon>Eukaryota</taxon>
        <taxon>Fungi</taxon>
        <taxon>Dikarya</taxon>
        <taxon>Ascomycota</taxon>
        <taxon>Pezizomycotina</taxon>
        <taxon>Leotiomycetes</taxon>
        <taxon>Thelebolales</taxon>
        <taxon>Thelebolaceae</taxon>
        <taxon>Pseudogymnoascus</taxon>
    </lineage>
</organism>
<dbReference type="GeneID" id="36285905"/>
<dbReference type="Gene3D" id="2.30.30.40">
    <property type="entry name" value="SH3 Domains"/>
    <property type="match status" value="1"/>
</dbReference>
<dbReference type="GO" id="GO:0008745">
    <property type="term" value="F:N-acetylmuramoyl-L-alanine amidase activity"/>
    <property type="evidence" value="ECO:0007669"/>
    <property type="project" value="UniProtKB-EC"/>
</dbReference>
<evidence type="ECO:0000259" key="4">
    <source>
        <dbReference type="PROSITE" id="PS51781"/>
    </source>
</evidence>
<accession>A0A177ADV7</accession>
<dbReference type="VEuPathDB" id="FungiDB:GMDG_00198"/>
<reference evidence="5" key="1">
    <citation type="submission" date="2016-03" db="EMBL/GenBank/DDBJ databases">
        <title>Updated assembly of Pseudogymnoascus destructans, the fungus causing white-nose syndrome of bats.</title>
        <authorList>
            <person name="Palmer J.M."/>
            <person name="Drees K.P."/>
            <person name="Foster J.T."/>
            <person name="Lindner D.L."/>
        </authorList>
    </citation>
    <scope>NUCLEOTIDE SEQUENCE [LARGE SCALE GENOMIC DNA]</scope>
    <source>
        <strain evidence="5">20631-21</strain>
    </source>
</reference>
<dbReference type="Pfam" id="PF05257">
    <property type="entry name" value="CHAP"/>
    <property type="match status" value="1"/>
</dbReference>
<dbReference type="AlphaFoldDB" id="A0A177ADV7"/>
<evidence type="ECO:0000256" key="1">
    <source>
        <dbReference type="ARBA" id="ARBA00001561"/>
    </source>
</evidence>
<dbReference type="InterPro" id="IPR007921">
    <property type="entry name" value="CHAP_dom"/>
</dbReference>
<dbReference type="InterPro" id="IPR003646">
    <property type="entry name" value="SH3-like_bac-type"/>
</dbReference>
<dbReference type="RefSeq" id="XP_024325578.1">
    <property type="nucleotide sequence ID" value="XM_024466481.1"/>
</dbReference>
<gene>
    <name evidence="5" type="ORF">VC83_02827</name>
</gene>
<name>A0A177ADV7_9PEZI</name>
<dbReference type="eggNOG" id="ENOG502SI9P">
    <property type="taxonomic scope" value="Eukaryota"/>
</dbReference>
<feature type="domain" description="SH3b" evidence="4">
    <location>
        <begin position="157"/>
        <end position="237"/>
    </location>
</feature>
<dbReference type="EMBL" id="KV441392">
    <property type="protein sequence ID" value="OAF60296.1"/>
    <property type="molecule type" value="Genomic_DNA"/>
</dbReference>
<dbReference type="OrthoDB" id="5358886at2759"/>
<evidence type="ECO:0000313" key="5">
    <source>
        <dbReference type="EMBL" id="OAF60296.1"/>
    </source>
</evidence>
<dbReference type="Gene3D" id="3.90.1720.10">
    <property type="entry name" value="endopeptidase domain like (from Nostoc punctiforme)"/>
    <property type="match status" value="1"/>
</dbReference>
<dbReference type="Proteomes" id="UP000077154">
    <property type="component" value="Unassembled WGS sequence"/>
</dbReference>
<feature type="domain" description="Peptidase C51" evidence="3">
    <location>
        <begin position="221"/>
        <end position="316"/>
    </location>
</feature>
<evidence type="ECO:0000256" key="2">
    <source>
        <dbReference type="ARBA" id="ARBA00011901"/>
    </source>
</evidence>
<dbReference type="PROSITE" id="PS51781">
    <property type="entry name" value="SH3B"/>
    <property type="match status" value="1"/>
</dbReference>
<comment type="catalytic activity">
    <reaction evidence="1">
        <text>Hydrolyzes the link between N-acetylmuramoyl residues and L-amino acid residues in certain cell-wall glycopeptides.</text>
        <dbReference type="EC" id="3.5.1.28"/>
    </reaction>
</comment>
<protein>
    <recommendedName>
        <fullName evidence="2">N-acetylmuramoyl-L-alanine amidase</fullName>
        <ecNumber evidence="2">3.5.1.28</ecNumber>
    </recommendedName>
</protein>
<dbReference type="InterPro" id="IPR038765">
    <property type="entry name" value="Papain-like_cys_pep_sf"/>
</dbReference>
<proteinExistence type="predicted"/>
<sequence length="316" mass="35794">MAKLKAHEELSTNANTIKARNCVSNLTEDEKAVHLALKADHADLSYYLKKLYKSAKYKTRLQNELKVERICVRTEKARDILNDEAVLPDELSDEEITSTQALLTQAHIDAHEESNFRKWQHFWDSCIHSYTRKAGKLRKKPEHLFEYMPWIDVEEGAFAYPITSTTVNCRSGPSTSYTVKKTYKKGDSVTISCQSEGLVISGNSIWDKTTDGCYVADYYVKTGTNGYVKPNQCGPEDKWHYFKCQCTSFVAWRINERLGIKFHNQYKGTNWGNVNSWDEAARKTGVHVDNNPVPGCIAQSNAGSAGHVLPRSLVTL</sequence>
<dbReference type="PROSITE" id="PS50911">
    <property type="entry name" value="CHAP"/>
    <property type="match status" value="1"/>
</dbReference>
<dbReference type="SUPFAM" id="SSF54001">
    <property type="entry name" value="Cysteine proteinases"/>
    <property type="match status" value="1"/>
</dbReference>
<dbReference type="EC" id="3.5.1.28" evidence="2"/>